<name>A0A7M1XJI6_9SPIR</name>
<evidence type="ECO:0000256" key="2">
    <source>
        <dbReference type="SAM" id="Phobius"/>
    </source>
</evidence>
<keyword evidence="2" id="KW-0812">Transmembrane</keyword>
<feature type="transmembrane region" description="Helical" evidence="2">
    <location>
        <begin position="190"/>
        <end position="211"/>
    </location>
</feature>
<gene>
    <name evidence="3" type="ORF">DYE49_01205</name>
</gene>
<dbReference type="Proteomes" id="UP000593591">
    <property type="component" value="Chromosome"/>
</dbReference>
<accession>A0A7M1XJI6</accession>
<sequence length="1607" mass="180911">MDPNLLNTILLIVLAVILFISFLGGLVGFAKGVYKTTLKTIVKAVLVIVLVFITPALANAIGSINLQPILQTATVTTIHSFIAQELTNSGLFSPINGLSLYASAIALANSILAYATFFVGAILIQIIASPLTALLYHGIFRWIIPVETNKERKLRKKNKKDSSLKEGLKDENGKVSQNPKKKWHLLKWPGFFIGALQELVMVFIILTPFTALAQTAIKNKQGVQDVMDTMGMKDQDKTMVTSYMETVEKSPLYSMISALGYDLVIMDKASTVYLNGTPVSLNGLIDSVFDVADPLLKNGSFSYDAGAGVVTINLSYLLSLSTVDALVGKLVANPMVLALVPPVVDMAMNSLSGNSFAIDELDFNNIKWSSELEIVQSIYDAIYATSIQPMIQDNEFKFDQFKLETSKFTDEQIETYCQALRNLGSMESLQRNLPAVLSAAGVYLNSIGYSIFPTDSSVYKDVDWKEEFYDFGKILFHFLRTVNMDITPDFSSLTLSDNLINILHEEEKRNELQKYFCGDDDFHGLLDTQLFDCISFPDVLASSLSIVPALQSYIKEIDLNNVLNGYQTQDYKEELGTVFDMLGMLYSDDSKLNLENMASIDLMDNETVSQLADLLDKSKDSKIFSSIYPSIMKTFLFENQFDFSDYLFGLTPYNFNYDSKGFISDFVSLLRLLPKIQELQNTLSDDSLSLADKFNSFDSSIIKDLLTIVTQSDFFNSDVMTGMTSNRQKNVNIYTFLTNLFSTSVFENFTITVPSIQELQEIVWLDQGSNKGEISILCDLIDEIKKNSDFIASSSHNIDEIADTSAISNIIKNAMNSKILAPSVLELIDSSLGRYLDDMGIHMSLNEIRTSVWIEDADRIGKLLGLLQGIDFNDLEHLPIDRFNAILTNLYHCEFLKESNHYNDRFGYLVYNMIKSQDLSGKMSMQMPDISCFDVVGHGKSWSSLTENKEITRVISDTVSYTDTYEITLEGEIAYLSNFLSIVLDKERGFGFDNIKGGKLPEGFVDSISDLMPSYIIRNLLSNFISEIVGQISFNEVFEDILSSVDFTLFRTLSDEDAKTELKFLECLYQFNVQQYEGTTKLKYVTEHIYELQDKGLMEDFMELMDYIKYSKLMNTKRAGYSMVPIGYFYYGLFRANNLMEQITLYSDSDIREYAFKGILLAVDDYQEEIERLKRIVELLQGQSDSNFSLGTNLNYQKSHDIMAEMNASQIFHRFPIYLLKKAIQSRGIEDYLVDPVTNQIPHALNWEAHLGVEQEDIDYWQNDIDHLLEMMLGEHGLISIFTSSGSSFGDIDVTSDDFHFDFFYHIGSTNLFKESRSYLLYNLIQKQSQDNFDISNILQTATTAPYGENKSVYRLEELYFQNPKLVDNNGLLIKEKALNDTDMLKKVISTILKNISAVSSLTNLSSLDIDFEALNNATISFTDGVNTNQFYRSDMASEFVAGLQNQLIHNNYLTYFFSGLSGMDFYKLDDGTATYPYFFVNPIEGRALNAIIGISKLDLTATYQKVADLTPIFDKLGAESSLVEGGSVSVSSLEKMSYFLSDPYYASSGNSYIGLKEYQLLSYVRVKVVATGEIKFIPDVIADFNDTTLASHSFASLLRDVASTLE</sequence>
<protein>
    <submittedName>
        <fullName evidence="3">Uncharacterized protein</fullName>
    </submittedName>
</protein>
<evidence type="ECO:0000313" key="4">
    <source>
        <dbReference type="Proteomes" id="UP000593591"/>
    </source>
</evidence>
<evidence type="ECO:0000256" key="1">
    <source>
        <dbReference type="SAM" id="MobiDB-lite"/>
    </source>
</evidence>
<evidence type="ECO:0000313" key="3">
    <source>
        <dbReference type="EMBL" id="QOS39145.1"/>
    </source>
</evidence>
<organism evidence="3 4">
    <name type="scientific">Treponema rectale</name>
    <dbReference type="NCBI Taxonomy" id="744512"/>
    <lineage>
        <taxon>Bacteria</taxon>
        <taxon>Pseudomonadati</taxon>
        <taxon>Spirochaetota</taxon>
        <taxon>Spirochaetia</taxon>
        <taxon>Spirochaetales</taxon>
        <taxon>Treponemataceae</taxon>
        <taxon>Treponema</taxon>
    </lineage>
</organism>
<feature type="compositionally biased region" description="Basic and acidic residues" evidence="1">
    <location>
        <begin position="160"/>
        <end position="173"/>
    </location>
</feature>
<feature type="transmembrane region" description="Helical" evidence="2">
    <location>
        <begin position="41"/>
        <end position="61"/>
    </location>
</feature>
<feature type="region of interest" description="Disordered" evidence="1">
    <location>
        <begin position="154"/>
        <end position="176"/>
    </location>
</feature>
<proteinExistence type="predicted"/>
<feature type="transmembrane region" description="Helical" evidence="2">
    <location>
        <begin position="111"/>
        <end position="136"/>
    </location>
</feature>
<feature type="transmembrane region" description="Helical" evidence="2">
    <location>
        <begin position="6"/>
        <end position="29"/>
    </location>
</feature>
<keyword evidence="2" id="KW-1133">Transmembrane helix</keyword>
<keyword evidence="2" id="KW-0472">Membrane</keyword>
<dbReference type="KEGG" id="trc:DYE49_01205"/>
<dbReference type="EMBL" id="CP031517">
    <property type="protein sequence ID" value="QOS39145.1"/>
    <property type="molecule type" value="Genomic_DNA"/>
</dbReference>
<reference evidence="3 4" key="1">
    <citation type="submission" date="2018-08" db="EMBL/GenBank/DDBJ databases">
        <title>The first complete genome of Treponema rectale (CHPAT), a commensal spirochete of the bovine rectum.</title>
        <authorList>
            <person name="Staton G.J."/>
            <person name="Clegg S.R."/>
            <person name="Carter S.D."/>
            <person name="Radford A.D."/>
            <person name="Darby A."/>
            <person name="Hall N."/>
            <person name="Birtles R.J."/>
            <person name="Evans N.J."/>
        </authorList>
    </citation>
    <scope>NUCLEOTIDE SEQUENCE [LARGE SCALE GENOMIC DNA]</scope>
    <source>
        <strain evidence="3 4">CHPA</strain>
    </source>
</reference>